<name>A0ABR4KTR0_9EURO</name>
<keyword evidence="3" id="KW-1185">Reference proteome</keyword>
<evidence type="ECO:0000313" key="2">
    <source>
        <dbReference type="EMBL" id="KAL2855641.1"/>
    </source>
</evidence>
<dbReference type="Proteomes" id="UP001610444">
    <property type="component" value="Unassembled WGS sequence"/>
</dbReference>
<gene>
    <name evidence="2" type="ORF">BJX68DRAFT_263997</name>
</gene>
<organism evidence="2 3">
    <name type="scientific">Aspergillus pseudodeflectus</name>
    <dbReference type="NCBI Taxonomy" id="176178"/>
    <lineage>
        <taxon>Eukaryota</taxon>
        <taxon>Fungi</taxon>
        <taxon>Dikarya</taxon>
        <taxon>Ascomycota</taxon>
        <taxon>Pezizomycotina</taxon>
        <taxon>Eurotiomycetes</taxon>
        <taxon>Eurotiomycetidae</taxon>
        <taxon>Eurotiales</taxon>
        <taxon>Aspergillaceae</taxon>
        <taxon>Aspergillus</taxon>
        <taxon>Aspergillus subgen. Nidulantes</taxon>
    </lineage>
</organism>
<dbReference type="RefSeq" id="XP_070902048.1">
    <property type="nucleotide sequence ID" value="XM_071044839.1"/>
</dbReference>
<proteinExistence type="predicted"/>
<keyword evidence="1" id="KW-0812">Transmembrane</keyword>
<keyword evidence="1" id="KW-0472">Membrane</keyword>
<dbReference type="EMBL" id="JBFXLR010000009">
    <property type="protein sequence ID" value="KAL2855641.1"/>
    <property type="molecule type" value="Genomic_DNA"/>
</dbReference>
<protein>
    <submittedName>
        <fullName evidence="2">Uncharacterized protein</fullName>
    </submittedName>
</protein>
<reference evidence="2 3" key="1">
    <citation type="submission" date="2024-07" db="EMBL/GenBank/DDBJ databases">
        <title>Section-level genome sequencing and comparative genomics of Aspergillus sections Usti and Cavernicolus.</title>
        <authorList>
            <consortium name="Lawrence Berkeley National Laboratory"/>
            <person name="Nybo J.L."/>
            <person name="Vesth T.C."/>
            <person name="Theobald S."/>
            <person name="Frisvad J.C."/>
            <person name="Larsen T.O."/>
            <person name="Kjaerboelling I."/>
            <person name="Rothschild-Mancinelli K."/>
            <person name="Lyhne E.K."/>
            <person name="Kogle M.E."/>
            <person name="Barry K."/>
            <person name="Clum A."/>
            <person name="Na H."/>
            <person name="Ledsgaard L."/>
            <person name="Lin J."/>
            <person name="Lipzen A."/>
            <person name="Kuo A."/>
            <person name="Riley R."/>
            <person name="Mondo S."/>
            <person name="LaButti K."/>
            <person name="Haridas S."/>
            <person name="Pangalinan J."/>
            <person name="Salamov A.A."/>
            <person name="Simmons B.A."/>
            <person name="Magnuson J.K."/>
            <person name="Chen J."/>
            <person name="Drula E."/>
            <person name="Henrissat B."/>
            <person name="Wiebenga A."/>
            <person name="Lubbers R.J."/>
            <person name="Gomes A.C."/>
            <person name="Macurrencykelacurrency M.R."/>
            <person name="Stajich J."/>
            <person name="Grigoriev I.V."/>
            <person name="Mortensen U.H."/>
            <person name="De vries R.P."/>
            <person name="Baker S.E."/>
            <person name="Andersen M.R."/>
        </authorList>
    </citation>
    <scope>NUCLEOTIDE SEQUENCE [LARGE SCALE GENOMIC DNA]</scope>
    <source>
        <strain evidence="2 3">CBS 756.74</strain>
    </source>
</reference>
<evidence type="ECO:0000313" key="3">
    <source>
        <dbReference type="Proteomes" id="UP001610444"/>
    </source>
</evidence>
<accession>A0ABR4KTR0</accession>
<feature type="transmembrane region" description="Helical" evidence="1">
    <location>
        <begin position="55"/>
        <end position="77"/>
    </location>
</feature>
<evidence type="ECO:0000256" key="1">
    <source>
        <dbReference type="SAM" id="Phobius"/>
    </source>
</evidence>
<sequence>MNGALTAPKGSTTHGTPYLLRKPPEWYDYIVFFFTNYVAHAATVISLPGQSFWETFLIAIAALLVPLSGIIRAIDVFFQHPSFRKRDPLRLAASAAALCMVVRVKLEGTDSSGSYSD</sequence>
<keyword evidence="1" id="KW-1133">Transmembrane helix</keyword>
<comment type="caution">
    <text evidence="2">The sequence shown here is derived from an EMBL/GenBank/DDBJ whole genome shotgun (WGS) entry which is preliminary data.</text>
</comment>
<feature type="transmembrane region" description="Helical" evidence="1">
    <location>
        <begin position="29"/>
        <end position="49"/>
    </location>
</feature>
<dbReference type="GeneID" id="98160003"/>